<name>A6G830_9BACT</name>
<evidence type="ECO:0000313" key="7">
    <source>
        <dbReference type="Proteomes" id="UP000005801"/>
    </source>
</evidence>
<dbReference type="InterPro" id="IPR017806">
    <property type="entry name" value="EgtB"/>
</dbReference>
<feature type="domain" description="Sulfatase-modifying factor enzyme-like" evidence="4">
    <location>
        <begin position="178"/>
        <end position="450"/>
    </location>
</feature>
<evidence type="ECO:0000259" key="5">
    <source>
        <dbReference type="Pfam" id="PF12867"/>
    </source>
</evidence>
<protein>
    <recommendedName>
        <fullName evidence="8">Sulfatase-modifying factor enzyme domain-containing protein</fullName>
    </recommendedName>
</protein>
<dbReference type="InterPro" id="IPR051043">
    <property type="entry name" value="Sulfatase_Mod_Factor_Kinase"/>
</dbReference>
<organism evidence="6 7">
    <name type="scientific">Plesiocystis pacifica SIR-1</name>
    <dbReference type="NCBI Taxonomy" id="391625"/>
    <lineage>
        <taxon>Bacteria</taxon>
        <taxon>Pseudomonadati</taxon>
        <taxon>Myxococcota</taxon>
        <taxon>Polyangia</taxon>
        <taxon>Nannocystales</taxon>
        <taxon>Nannocystaceae</taxon>
        <taxon>Plesiocystis</taxon>
    </lineage>
</organism>
<dbReference type="PANTHER" id="PTHR23150">
    <property type="entry name" value="SULFATASE MODIFYING FACTOR 1, 2"/>
    <property type="match status" value="1"/>
</dbReference>
<evidence type="ECO:0000256" key="3">
    <source>
        <dbReference type="ARBA" id="ARBA00037882"/>
    </source>
</evidence>
<evidence type="ECO:0000256" key="1">
    <source>
        <dbReference type="ARBA" id="ARBA00023002"/>
    </source>
</evidence>
<dbReference type="InterPro" id="IPR024775">
    <property type="entry name" value="DinB-like"/>
</dbReference>
<dbReference type="SUPFAM" id="SSF56436">
    <property type="entry name" value="C-type lectin-like"/>
    <property type="match status" value="1"/>
</dbReference>
<keyword evidence="1" id="KW-0560">Oxidoreductase</keyword>
<dbReference type="Pfam" id="PF03781">
    <property type="entry name" value="FGE-sulfatase"/>
    <property type="match status" value="1"/>
</dbReference>
<evidence type="ECO:0000256" key="2">
    <source>
        <dbReference type="ARBA" id="ARBA00023004"/>
    </source>
</evidence>
<evidence type="ECO:0000313" key="6">
    <source>
        <dbReference type="EMBL" id="EDM77992.1"/>
    </source>
</evidence>
<dbReference type="OrthoDB" id="9768004at2"/>
<comment type="pathway">
    <text evidence="3">Amino-acid biosynthesis; ergothioneine biosynthesis.</text>
</comment>
<evidence type="ECO:0000259" key="4">
    <source>
        <dbReference type="Pfam" id="PF03781"/>
    </source>
</evidence>
<accession>A6G830</accession>
<dbReference type="EMBL" id="ABCS01000037">
    <property type="protein sequence ID" value="EDM77992.1"/>
    <property type="molecule type" value="Genomic_DNA"/>
</dbReference>
<comment type="caution">
    <text evidence="6">The sequence shown here is derived from an EMBL/GenBank/DDBJ whole genome shotgun (WGS) entry which is preliminary data.</text>
</comment>
<keyword evidence="2" id="KW-0408">Iron</keyword>
<dbReference type="GO" id="GO:0052699">
    <property type="term" value="P:ergothioneine biosynthetic process"/>
    <property type="evidence" value="ECO:0007669"/>
    <property type="project" value="InterPro"/>
</dbReference>
<dbReference type="Pfam" id="PF12867">
    <property type="entry name" value="DinB_2"/>
    <property type="match status" value="1"/>
</dbReference>
<dbReference type="Gene3D" id="3.90.1580.10">
    <property type="entry name" value="paralog of FGE (formylglycine-generating enzyme)"/>
    <property type="match status" value="1"/>
</dbReference>
<sequence length="453" mass="50635">MAARFDPEHLSAAFSRVRDLSLALAEPLEPEDQCIQSMPDVSPTKWHLAHTSWFFETFVLAGPDFAPYRSGWDFLFNSYYQTVGEMHARPQRGLLSRPTVSEIQSYRRWVDERVLELLARGASDAQLRLVELGLHHEQQHQELLLTDILHVLSANPLAPSYRREPRAPSPSEAQALRWIEDPGGLVEVGRDLDAPAAGFGFDNEGPRHKRWLEPFAVASRPATCGEYLAFMADGGYRRPQLWLAEGWDTVCAERWTAPAYWRAADPSDTDPSDTDPGSWSIFTLDGQRPLGLDEPVTHLSYYEADAFARWSEARLPSEAEWERVVDGVVRARAGTDLRATANLLPLTGEGLASAALHPEAASLREADDETSGLAQVFGEVWEWTASPYAPFPGYRAPPGAVGEYNGKFMCNQMVLRGGSCVTPADHVRVGYRNFFHAPKRWQFTGVRLARDLS</sequence>
<feature type="domain" description="DinB-like" evidence="5">
    <location>
        <begin position="13"/>
        <end position="141"/>
    </location>
</feature>
<dbReference type="Proteomes" id="UP000005801">
    <property type="component" value="Unassembled WGS sequence"/>
</dbReference>
<keyword evidence="7" id="KW-1185">Reference proteome</keyword>
<dbReference type="NCBIfam" id="TIGR03440">
    <property type="entry name" value="egtB_TIGR03440"/>
    <property type="match status" value="1"/>
</dbReference>
<dbReference type="STRING" id="391625.PPSIR1_19324"/>
<dbReference type="InterPro" id="IPR042095">
    <property type="entry name" value="SUMF_sf"/>
</dbReference>
<dbReference type="eggNOG" id="COG1262">
    <property type="taxonomic scope" value="Bacteria"/>
</dbReference>
<evidence type="ECO:0008006" key="8">
    <source>
        <dbReference type="Google" id="ProtNLM"/>
    </source>
</evidence>
<reference evidence="6 7" key="1">
    <citation type="submission" date="2007-06" db="EMBL/GenBank/DDBJ databases">
        <authorList>
            <person name="Shimkets L."/>
            <person name="Ferriera S."/>
            <person name="Johnson J."/>
            <person name="Kravitz S."/>
            <person name="Beeson K."/>
            <person name="Sutton G."/>
            <person name="Rogers Y.-H."/>
            <person name="Friedman R."/>
            <person name="Frazier M."/>
            <person name="Venter J.C."/>
        </authorList>
    </citation>
    <scope>NUCLEOTIDE SEQUENCE [LARGE SCALE GENOMIC DNA]</scope>
    <source>
        <strain evidence="6 7">SIR-1</strain>
    </source>
</reference>
<dbReference type="RefSeq" id="WP_006972875.1">
    <property type="nucleotide sequence ID" value="NZ_ABCS01000037.1"/>
</dbReference>
<dbReference type="InterPro" id="IPR016187">
    <property type="entry name" value="CTDL_fold"/>
</dbReference>
<proteinExistence type="predicted"/>
<dbReference type="AlphaFoldDB" id="A6G830"/>
<gene>
    <name evidence="6" type="ORF">PPSIR1_19324</name>
</gene>
<dbReference type="PANTHER" id="PTHR23150:SF36">
    <property type="entry name" value="HERCYNINE OXYGENASE"/>
    <property type="match status" value="1"/>
</dbReference>
<dbReference type="InterPro" id="IPR005532">
    <property type="entry name" value="SUMF_dom"/>
</dbReference>